<protein>
    <submittedName>
        <fullName evidence="1">Uncharacterized protein</fullName>
    </submittedName>
</protein>
<gene>
    <name evidence="1" type="ORF">CDL23_04845</name>
</gene>
<dbReference type="RefSeq" id="WP_066730740.1">
    <property type="nucleotide sequence ID" value="NZ_NIHT01000006.1"/>
</dbReference>
<dbReference type="EMBL" id="NIHT01000006">
    <property type="protein sequence ID" value="PLT76348.1"/>
    <property type="molecule type" value="Genomic_DNA"/>
</dbReference>
<proteinExistence type="predicted"/>
<comment type="caution">
    <text evidence="1">The sequence shown here is derived from an EMBL/GenBank/DDBJ whole genome shotgun (WGS) entry which is preliminary data.</text>
</comment>
<accession>A0A2N5PMH2</accession>
<organism evidence="1 2">
    <name type="scientific">Mediterraneibacter gnavus</name>
    <name type="common">Ruminococcus gnavus</name>
    <dbReference type="NCBI Taxonomy" id="33038"/>
    <lineage>
        <taxon>Bacteria</taxon>
        <taxon>Bacillati</taxon>
        <taxon>Bacillota</taxon>
        <taxon>Clostridia</taxon>
        <taxon>Lachnospirales</taxon>
        <taxon>Lachnospiraceae</taxon>
        <taxon>Mediterraneibacter</taxon>
    </lineage>
</organism>
<dbReference type="Proteomes" id="UP000235093">
    <property type="component" value="Unassembled WGS sequence"/>
</dbReference>
<sequence>MMDLLFREYASPFSLLDAVIASGRFTDWIDQFLESHKEKVQWEHWLHKIYEKSWSDYLEEYKNQEQTTVELMNTASWNRSDIETTIQESYSMMENFIPD</sequence>
<name>A0A2N5PMH2_MEDGN</name>
<evidence type="ECO:0000313" key="1">
    <source>
        <dbReference type="EMBL" id="PLT76348.1"/>
    </source>
</evidence>
<dbReference type="AlphaFoldDB" id="A0A2N5PMH2"/>
<reference evidence="1 2" key="1">
    <citation type="journal article" date="2017" name="Genome Med.">
        <title>A novel Ruminococcus gnavus clade enriched in inflammatory bowel disease patients.</title>
        <authorList>
            <person name="Hall A.B."/>
            <person name="Yassour M."/>
            <person name="Sauk J."/>
            <person name="Garner A."/>
            <person name="Jiang X."/>
            <person name="Arthur T."/>
            <person name="Lagoudas G.K."/>
            <person name="Vatanen T."/>
            <person name="Fornelos N."/>
            <person name="Wilson R."/>
            <person name="Bertha M."/>
            <person name="Cohen M."/>
            <person name="Garber J."/>
            <person name="Khalili H."/>
            <person name="Gevers D."/>
            <person name="Ananthakrishnan A.N."/>
            <person name="Kugathasan S."/>
            <person name="Lander E.S."/>
            <person name="Blainey P."/>
            <person name="Vlamakis H."/>
            <person name="Xavier R.J."/>
            <person name="Huttenhower C."/>
        </authorList>
    </citation>
    <scope>NUCLEOTIDE SEQUENCE [LARGE SCALE GENOMIC DNA]</scope>
    <source>
        <strain evidence="1 2">RJX1125</strain>
    </source>
</reference>
<evidence type="ECO:0000313" key="2">
    <source>
        <dbReference type="Proteomes" id="UP000235093"/>
    </source>
</evidence>